<evidence type="ECO:0000259" key="2">
    <source>
        <dbReference type="Pfam" id="PF13614"/>
    </source>
</evidence>
<dbReference type="AlphaFoldDB" id="A0A6J6NBH4"/>
<dbReference type="Pfam" id="PF13614">
    <property type="entry name" value="AAA_31"/>
    <property type="match status" value="1"/>
</dbReference>
<dbReference type="CDD" id="cd02042">
    <property type="entry name" value="ParAB_family"/>
    <property type="match status" value="1"/>
</dbReference>
<feature type="domain" description="AAA" evidence="2">
    <location>
        <begin position="1"/>
        <end position="181"/>
    </location>
</feature>
<dbReference type="PANTHER" id="PTHR13696">
    <property type="entry name" value="P-LOOP CONTAINING NUCLEOSIDE TRIPHOSPHATE HYDROLASE"/>
    <property type="match status" value="1"/>
</dbReference>
<protein>
    <submittedName>
        <fullName evidence="3">Unannotated protein</fullName>
    </submittedName>
</protein>
<sequence>MHVLSISALKGGVGKTTVTLGLASAAMSKGLRTLVIDLDPQCNVSNGLGAVGDFDNSAAEVIKKPRHGAVFKAIVASSWAKGQTGRLDIMVGHSRLTARNTTNPSFKSLWNLEQALSRIEKDYDLVLIDTPPSINALTRMAWVASDRVLLVAEPSINAVLAVESAMKALQEVRRQVNRQVSLYGILINRLRPSVAEHQYRVNELEELYGELLISTPIEEKSAIQQAQGAGRSIHSWPGQSAAKLAAQFDELLEQVSVSFASEDLRRIEQSGRSSTKNRHSRRSHDSSEVKRSKSKHAAEDKLKAKAERIEMVTSAPVSPEYQDKFNEVLRQTMTEKQIKSLTEKEED</sequence>
<name>A0A6J6NBH4_9ZZZZ</name>
<dbReference type="Gene3D" id="3.40.50.300">
    <property type="entry name" value="P-loop containing nucleotide triphosphate hydrolases"/>
    <property type="match status" value="1"/>
</dbReference>
<reference evidence="3" key="1">
    <citation type="submission" date="2020-05" db="EMBL/GenBank/DDBJ databases">
        <authorList>
            <person name="Chiriac C."/>
            <person name="Salcher M."/>
            <person name="Ghai R."/>
            <person name="Kavagutti S V."/>
        </authorList>
    </citation>
    <scope>NUCLEOTIDE SEQUENCE</scope>
</reference>
<proteinExistence type="predicted"/>
<accession>A0A6J6NBH4</accession>
<organism evidence="3">
    <name type="scientific">freshwater metagenome</name>
    <dbReference type="NCBI Taxonomy" id="449393"/>
    <lineage>
        <taxon>unclassified sequences</taxon>
        <taxon>metagenomes</taxon>
        <taxon>ecological metagenomes</taxon>
    </lineage>
</organism>
<dbReference type="InterPro" id="IPR025669">
    <property type="entry name" value="AAA_dom"/>
</dbReference>
<feature type="region of interest" description="Disordered" evidence="1">
    <location>
        <begin position="266"/>
        <end position="323"/>
    </location>
</feature>
<dbReference type="EMBL" id="CAEZXL010000033">
    <property type="protein sequence ID" value="CAB4681913.1"/>
    <property type="molecule type" value="Genomic_DNA"/>
</dbReference>
<dbReference type="InterPro" id="IPR027417">
    <property type="entry name" value="P-loop_NTPase"/>
</dbReference>
<dbReference type="PANTHER" id="PTHR13696:SF99">
    <property type="entry name" value="COBYRINIC ACID AC-DIAMIDE SYNTHASE"/>
    <property type="match status" value="1"/>
</dbReference>
<evidence type="ECO:0000256" key="1">
    <source>
        <dbReference type="SAM" id="MobiDB-lite"/>
    </source>
</evidence>
<dbReference type="InterPro" id="IPR050678">
    <property type="entry name" value="DNA_Partitioning_ATPase"/>
</dbReference>
<evidence type="ECO:0000313" key="3">
    <source>
        <dbReference type="EMBL" id="CAB4681913.1"/>
    </source>
</evidence>
<gene>
    <name evidence="3" type="ORF">UFOPK2373_00315</name>
</gene>
<feature type="compositionally biased region" description="Basic and acidic residues" evidence="1">
    <location>
        <begin position="283"/>
        <end position="310"/>
    </location>
</feature>
<dbReference type="SUPFAM" id="SSF52540">
    <property type="entry name" value="P-loop containing nucleoside triphosphate hydrolases"/>
    <property type="match status" value="1"/>
</dbReference>